<dbReference type="SUPFAM" id="SSF52172">
    <property type="entry name" value="CheY-like"/>
    <property type="match status" value="1"/>
</dbReference>
<evidence type="ECO:0000259" key="4">
    <source>
        <dbReference type="PROSITE" id="PS50110"/>
    </source>
</evidence>
<evidence type="ECO:0000313" key="5">
    <source>
        <dbReference type="EMBL" id="MBD1401232.1"/>
    </source>
</evidence>
<proteinExistence type="predicted"/>
<feature type="coiled-coil region" evidence="3">
    <location>
        <begin position="125"/>
        <end position="152"/>
    </location>
</feature>
<organism evidence="5 6">
    <name type="scientific">Pelovirga terrestris</name>
    <dbReference type="NCBI Taxonomy" id="2771352"/>
    <lineage>
        <taxon>Bacteria</taxon>
        <taxon>Pseudomonadati</taxon>
        <taxon>Thermodesulfobacteriota</taxon>
        <taxon>Desulfuromonadia</taxon>
        <taxon>Geobacterales</taxon>
        <taxon>Geobacteraceae</taxon>
        <taxon>Pelovirga</taxon>
    </lineage>
</organism>
<reference evidence="5" key="1">
    <citation type="submission" date="2020-09" db="EMBL/GenBank/DDBJ databases">
        <title>Pelobacter alkaliphilus sp. nov., a novel anaerobic arsenate-reducing bacterium from terrestrial mud volcano.</title>
        <authorList>
            <person name="Khomyakova M.A."/>
            <person name="Merkel A.Y."/>
            <person name="Slobodkin A.I."/>
        </authorList>
    </citation>
    <scope>NUCLEOTIDE SEQUENCE</scope>
    <source>
        <strain evidence="5">M08fum</strain>
    </source>
</reference>
<dbReference type="InterPro" id="IPR001789">
    <property type="entry name" value="Sig_transdc_resp-reg_receiver"/>
</dbReference>
<dbReference type="GO" id="GO:0000160">
    <property type="term" value="P:phosphorelay signal transduction system"/>
    <property type="evidence" value="ECO:0007669"/>
    <property type="project" value="InterPro"/>
</dbReference>
<dbReference type="CDD" id="cd17569">
    <property type="entry name" value="REC_HupR-like"/>
    <property type="match status" value="1"/>
</dbReference>
<dbReference type="PANTHER" id="PTHR44591:SF19">
    <property type="entry name" value="TWO-COMPONENT RESPONSE REGULATOR-RELATED"/>
    <property type="match status" value="1"/>
</dbReference>
<dbReference type="PROSITE" id="PS50110">
    <property type="entry name" value="RESPONSE_REGULATORY"/>
    <property type="match status" value="1"/>
</dbReference>
<evidence type="ECO:0000313" key="6">
    <source>
        <dbReference type="Proteomes" id="UP000632828"/>
    </source>
</evidence>
<evidence type="ECO:0000256" key="2">
    <source>
        <dbReference type="PROSITE-ProRule" id="PRU00169"/>
    </source>
</evidence>
<dbReference type="InterPro" id="IPR011006">
    <property type="entry name" value="CheY-like_superfamily"/>
</dbReference>
<keyword evidence="3" id="KW-0175">Coiled coil</keyword>
<gene>
    <name evidence="5" type="ORF">ICT70_11150</name>
</gene>
<keyword evidence="1 2" id="KW-0597">Phosphoprotein</keyword>
<keyword evidence="6" id="KW-1185">Reference proteome</keyword>
<dbReference type="EMBL" id="JACWUN010000012">
    <property type="protein sequence ID" value="MBD1401232.1"/>
    <property type="molecule type" value="Genomic_DNA"/>
</dbReference>
<dbReference type="Gene3D" id="3.40.50.2300">
    <property type="match status" value="1"/>
</dbReference>
<feature type="modified residue" description="4-aspartylphosphate" evidence="2">
    <location>
        <position position="57"/>
    </location>
</feature>
<evidence type="ECO:0000256" key="3">
    <source>
        <dbReference type="SAM" id="Coils"/>
    </source>
</evidence>
<dbReference type="Pfam" id="PF00072">
    <property type="entry name" value="Response_reg"/>
    <property type="match status" value="1"/>
</dbReference>
<accession>A0A8J6QZD6</accession>
<evidence type="ECO:0000256" key="1">
    <source>
        <dbReference type="ARBA" id="ARBA00022553"/>
    </source>
</evidence>
<dbReference type="Proteomes" id="UP000632828">
    <property type="component" value="Unassembled WGS sequence"/>
</dbReference>
<dbReference type="InterPro" id="IPR050595">
    <property type="entry name" value="Bact_response_regulator"/>
</dbReference>
<name>A0A8J6QZD6_9BACT</name>
<dbReference type="AlphaFoldDB" id="A0A8J6QZD6"/>
<sequence>MPNQVKILCVDDEKNVLKALRRTFMEHENFSIYLAESGAEGLTTLESVNGIQLVISDYRMPGMNGVEFLRQVNERWPSTIRIVLSGYADTAVVVEAVNQGHIYKFMPKPWDDDDLLINISAALEYQRIRQENTSLNIKLKEKNQELEKKNIELHTFNHHLEELVAQRTQQIELRNRVLQLSQAILDKLPFPVFGIDTENFIVQGNDIGCKLFSSVDTTPLGLHREGVFPADINTLIDQLITSEKPRTGVIKVAGKPYCCRVCRLDKISEGIVLVLVPPIATAASDECFSEIP</sequence>
<dbReference type="PANTHER" id="PTHR44591">
    <property type="entry name" value="STRESS RESPONSE REGULATOR PROTEIN 1"/>
    <property type="match status" value="1"/>
</dbReference>
<dbReference type="RefSeq" id="WP_191156611.1">
    <property type="nucleotide sequence ID" value="NZ_JACWUN010000012.1"/>
</dbReference>
<dbReference type="SMART" id="SM00448">
    <property type="entry name" value="REC"/>
    <property type="match status" value="1"/>
</dbReference>
<feature type="domain" description="Response regulatory" evidence="4">
    <location>
        <begin position="6"/>
        <end position="123"/>
    </location>
</feature>
<protein>
    <submittedName>
        <fullName evidence="5">Response regulator</fullName>
    </submittedName>
</protein>
<comment type="caution">
    <text evidence="5">The sequence shown here is derived from an EMBL/GenBank/DDBJ whole genome shotgun (WGS) entry which is preliminary data.</text>
</comment>